<dbReference type="EMBL" id="CP147403">
    <property type="protein sequence ID" value="WXB87323.1"/>
    <property type="molecule type" value="Genomic_DNA"/>
</dbReference>
<keyword evidence="2" id="KW-1185">Reference proteome</keyword>
<dbReference type="RefSeq" id="WP_338786544.1">
    <property type="nucleotide sequence ID" value="NZ_CP147403.1"/>
</dbReference>
<dbReference type="Gene3D" id="3.30.470.20">
    <property type="entry name" value="ATP-grasp fold, B domain"/>
    <property type="match status" value="1"/>
</dbReference>
<dbReference type="SUPFAM" id="SSF56059">
    <property type="entry name" value="Glutathione synthetase ATP-binding domain-like"/>
    <property type="match status" value="1"/>
</dbReference>
<accession>A0ABZ2MPM2</accession>
<evidence type="ECO:0000313" key="2">
    <source>
        <dbReference type="Proteomes" id="UP001368328"/>
    </source>
</evidence>
<dbReference type="Pfam" id="PF14398">
    <property type="entry name" value="ATPgrasp_YheCD"/>
    <property type="match status" value="1"/>
</dbReference>
<proteinExistence type="predicted"/>
<organism evidence="1 2">
    <name type="scientific">Metabacillus rhizosphaerae</name>
    <dbReference type="NCBI Taxonomy" id="3117747"/>
    <lineage>
        <taxon>Bacteria</taxon>
        <taxon>Bacillati</taxon>
        <taxon>Bacillota</taxon>
        <taxon>Bacilli</taxon>
        <taxon>Bacillales</taxon>
        <taxon>Bacillaceae</taxon>
        <taxon>Metabacillus</taxon>
    </lineage>
</organism>
<dbReference type="Proteomes" id="UP001368328">
    <property type="component" value="Chromosome"/>
</dbReference>
<evidence type="ECO:0000313" key="1">
    <source>
        <dbReference type="EMBL" id="WXB87323.1"/>
    </source>
</evidence>
<protein>
    <submittedName>
        <fullName evidence="1">YheC/YheD family protein</fullName>
    </submittedName>
</protein>
<sequence length="358" mass="41386">MRTIGVLLTERTYQSIKKGTPPRSITFYEEVASLNKLSIVYTCPSQINENYVETGLAYDANLKTFHEKSCPLPSIFYNRSNFNNSKSIKKVSTLTQTNIVVFNAIPFRNGKHKINNILQGYDMINKHLPKTAMTSETSLFKMMKKYSMLILKPCHGSKGKGIMSLEEINQNEWLLIYQTKNGNKNEIADKQEIVKLIMNKINEKKYITQEKIKLTTIDDRPFDIRVILQKNDQGDWNVTEMLGKLAAKGEFVTNVGHRGEFDLLESYLRNHPSLSSSSIMVQLEQLSKLIAFKLEEHCFLLGDLGFDFGVTNEGKVYFIECNFRSQYNMLKSKENLYYLWKQIHTQPILYANFLLNNH</sequence>
<name>A0ABZ2MPM2_9BACI</name>
<dbReference type="InterPro" id="IPR026838">
    <property type="entry name" value="YheC/D"/>
</dbReference>
<gene>
    <name evidence="1" type="ORF">WCV66_19105</name>
</gene>
<reference evidence="1 2" key="1">
    <citation type="submission" date="2024-02" db="EMBL/GenBank/DDBJ databases">
        <title>Seven novel Bacillus-like species.</title>
        <authorList>
            <person name="Liu G."/>
        </authorList>
    </citation>
    <scope>NUCLEOTIDE SEQUENCE [LARGE SCALE GENOMIC DNA]</scope>
    <source>
        <strain evidence="1 2">FJAT-53654</strain>
    </source>
</reference>